<feature type="non-terminal residue" evidence="2">
    <location>
        <position position="1"/>
    </location>
</feature>
<dbReference type="InterPro" id="IPR050659">
    <property type="entry name" value="Peptidase_M24B"/>
</dbReference>
<dbReference type="PANTHER" id="PTHR46112">
    <property type="entry name" value="AMINOPEPTIDASE"/>
    <property type="match status" value="1"/>
</dbReference>
<feature type="non-terminal residue" evidence="2">
    <location>
        <position position="215"/>
    </location>
</feature>
<organism evidence="2">
    <name type="scientific">marine sediment metagenome</name>
    <dbReference type="NCBI Taxonomy" id="412755"/>
    <lineage>
        <taxon>unclassified sequences</taxon>
        <taxon>metagenomes</taxon>
        <taxon>ecological metagenomes</taxon>
    </lineage>
</organism>
<dbReference type="InterPro" id="IPR036005">
    <property type="entry name" value="Creatinase/aminopeptidase-like"/>
</dbReference>
<reference evidence="2" key="1">
    <citation type="journal article" date="2014" name="Front. Microbiol.">
        <title>High frequency of phylogenetically diverse reductive dehalogenase-homologous genes in deep subseafloor sedimentary metagenomes.</title>
        <authorList>
            <person name="Kawai M."/>
            <person name="Futagami T."/>
            <person name="Toyoda A."/>
            <person name="Takaki Y."/>
            <person name="Nishi S."/>
            <person name="Hori S."/>
            <person name="Arai W."/>
            <person name="Tsubouchi T."/>
            <person name="Morono Y."/>
            <person name="Uchiyama I."/>
            <person name="Ito T."/>
            <person name="Fujiyama A."/>
            <person name="Inagaki F."/>
            <person name="Takami H."/>
        </authorList>
    </citation>
    <scope>NUCLEOTIDE SEQUENCE</scope>
    <source>
        <strain evidence="2">Expedition CK06-06</strain>
    </source>
</reference>
<dbReference type="Gene3D" id="3.90.230.10">
    <property type="entry name" value="Creatinase/methionine aminopeptidase superfamily"/>
    <property type="match status" value="1"/>
</dbReference>
<feature type="domain" description="Peptidase M24" evidence="1">
    <location>
        <begin position="12"/>
        <end position="209"/>
    </location>
</feature>
<evidence type="ECO:0000259" key="1">
    <source>
        <dbReference type="Pfam" id="PF00557"/>
    </source>
</evidence>
<dbReference type="AlphaFoldDB" id="X1VYX8"/>
<evidence type="ECO:0000313" key="2">
    <source>
        <dbReference type="EMBL" id="GAJ24946.1"/>
    </source>
</evidence>
<comment type="caution">
    <text evidence="2">The sequence shown here is derived from an EMBL/GenBank/DDBJ whole genome shotgun (WGS) entry which is preliminary data.</text>
</comment>
<dbReference type="EMBL" id="BARW01036222">
    <property type="protein sequence ID" value="GAJ24946.1"/>
    <property type="molecule type" value="Genomic_DNA"/>
</dbReference>
<sequence length="215" mass="24125">DLKMIKEPKEVEKLRKVAKLTDDVMEEIIHGINDGTTQKDLQFEIEILGRKKGATHISFPPTAGFVKSGSDTTDNPFSYPLNEELKPGTSIAFDIGFVYDGYCSDWGRSMYWGPAEDHVKKGYEALMEAVVSTVDNMGAGNMKVNDIFPSIESYLDGKGYGDYIRARLKNGLVGHQIGIECHENPWLTPTSDMELKEGMVMCLEPKIWRAGEYYL</sequence>
<dbReference type="SUPFAM" id="SSF55920">
    <property type="entry name" value="Creatinase/aminopeptidase"/>
    <property type="match status" value="1"/>
</dbReference>
<accession>X1VYX8</accession>
<dbReference type="Pfam" id="PF00557">
    <property type="entry name" value="Peptidase_M24"/>
    <property type="match status" value="1"/>
</dbReference>
<name>X1VYX8_9ZZZZ</name>
<dbReference type="InterPro" id="IPR000994">
    <property type="entry name" value="Pept_M24"/>
</dbReference>
<protein>
    <recommendedName>
        <fullName evidence="1">Peptidase M24 domain-containing protein</fullName>
    </recommendedName>
</protein>
<gene>
    <name evidence="2" type="ORF">S12H4_56287</name>
</gene>
<proteinExistence type="predicted"/>
<dbReference type="PANTHER" id="PTHR46112:SF2">
    <property type="entry name" value="XAA-PRO AMINOPEPTIDASE P-RELATED"/>
    <property type="match status" value="1"/>
</dbReference>